<dbReference type="OrthoDB" id="9814968at2"/>
<dbReference type="PANTHER" id="PTHR43289">
    <property type="entry name" value="MITOGEN-ACTIVATED PROTEIN KINASE KINASE KINASE 20-RELATED"/>
    <property type="match status" value="1"/>
</dbReference>
<dbReference type="EC" id="2.7.11.1" evidence="1"/>
<dbReference type="PROSITE" id="PS50011">
    <property type="entry name" value="PROTEIN_KINASE_DOM"/>
    <property type="match status" value="1"/>
</dbReference>
<proteinExistence type="predicted"/>
<name>A0A402BGL2_9CHLR</name>
<reference evidence="10" key="1">
    <citation type="submission" date="2018-12" db="EMBL/GenBank/DDBJ databases">
        <title>Tengunoibacter tsumagoiensis gen. nov., sp. nov., Dictyobacter kobayashii sp. nov., D. alpinus sp. nov., and D. joshuensis sp. nov. and description of Dictyobacteraceae fam. nov. within the order Ktedonobacterales isolated from Tengu-no-mugimeshi.</title>
        <authorList>
            <person name="Wang C.M."/>
            <person name="Zheng Y."/>
            <person name="Sakai Y."/>
            <person name="Toyoda A."/>
            <person name="Minakuchi Y."/>
            <person name="Abe K."/>
            <person name="Yokota A."/>
            <person name="Yabe S."/>
        </authorList>
    </citation>
    <scope>NUCLEOTIDE SEQUENCE [LARGE SCALE GENOMIC DNA]</scope>
    <source>
        <strain evidence="10">Uno16</strain>
    </source>
</reference>
<evidence type="ECO:0000256" key="3">
    <source>
        <dbReference type="ARBA" id="ARBA00022679"/>
    </source>
</evidence>
<dbReference type="InterPro" id="IPR011009">
    <property type="entry name" value="Kinase-like_dom_sf"/>
</dbReference>
<keyword evidence="7" id="KW-1133">Transmembrane helix</keyword>
<protein>
    <recommendedName>
        <fullName evidence="1">non-specific serine/threonine protein kinase</fullName>
        <ecNumber evidence="1">2.7.11.1</ecNumber>
    </recommendedName>
</protein>
<dbReference type="PROSITE" id="PS00108">
    <property type="entry name" value="PROTEIN_KINASE_ST"/>
    <property type="match status" value="1"/>
</dbReference>
<keyword evidence="7" id="KW-0812">Transmembrane</keyword>
<keyword evidence="7" id="KW-0472">Membrane</keyword>
<dbReference type="Pfam" id="PF00069">
    <property type="entry name" value="Pkinase"/>
    <property type="match status" value="1"/>
</dbReference>
<evidence type="ECO:0000256" key="2">
    <source>
        <dbReference type="ARBA" id="ARBA00022527"/>
    </source>
</evidence>
<evidence type="ECO:0000256" key="4">
    <source>
        <dbReference type="ARBA" id="ARBA00022741"/>
    </source>
</evidence>
<organism evidence="9 10">
    <name type="scientific">Dictyobacter alpinus</name>
    <dbReference type="NCBI Taxonomy" id="2014873"/>
    <lineage>
        <taxon>Bacteria</taxon>
        <taxon>Bacillati</taxon>
        <taxon>Chloroflexota</taxon>
        <taxon>Ktedonobacteria</taxon>
        <taxon>Ktedonobacterales</taxon>
        <taxon>Dictyobacteraceae</taxon>
        <taxon>Dictyobacter</taxon>
    </lineage>
</organism>
<feature type="domain" description="Protein kinase" evidence="8">
    <location>
        <begin position="14"/>
        <end position="271"/>
    </location>
</feature>
<gene>
    <name evidence="9" type="ORF">KDA_60380</name>
</gene>
<dbReference type="InterPro" id="IPR000719">
    <property type="entry name" value="Prot_kinase_dom"/>
</dbReference>
<evidence type="ECO:0000313" key="10">
    <source>
        <dbReference type="Proteomes" id="UP000287171"/>
    </source>
</evidence>
<keyword evidence="10" id="KW-1185">Reference proteome</keyword>
<keyword evidence="2" id="KW-0723">Serine/threonine-protein kinase</keyword>
<keyword evidence="6" id="KW-0067">ATP-binding</keyword>
<dbReference type="SMART" id="SM00220">
    <property type="entry name" value="S_TKc"/>
    <property type="match status" value="1"/>
</dbReference>
<evidence type="ECO:0000256" key="1">
    <source>
        <dbReference type="ARBA" id="ARBA00012513"/>
    </source>
</evidence>
<evidence type="ECO:0000256" key="7">
    <source>
        <dbReference type="SAM" id="Phobius"/>
    </source>
</evidence>
<evidence type="ECO:0000259" key="8">
    <source>
        <dbReference type="PROSITE" id="PS50011"/>
    </source>
</evidence>
<dbReference type="EMBL" id="BIFT01000002">
    <property type="protein sequence ID" value="GCE30554.1"/>
    <property type="molecule type" value="Genomic_DNA"/>
</dbReference>
<dbReference type="GO" id="GO:0004674">
    <property type="term" value="F:protein serine/threonine kinase activity"/>
    <property type="evidence" value="ECO:0007669"/>
    <property type="project" value="UniProtKB-KW"/>
</dbReference>
<dbReference type="FunFam" id="1.10.510.10:FF:000021">
    <property type="entry name" value="Serine/threonine protein kinase"/>
    <property type="match status" value="1"/>
</dbReference>
<feature type="transmembrane region" description="Helical" evidence="7">
    <location>
        <begin position="313"/>
        <end position="331"/>
    </location>
</feature>
<dbReference type="InterPro" id="IPR008271">
    <property type="entry name" value="Ser/Thr_kinase_AS"/>
</dbReference>
<dbReference type="SUPFAM" id="SSF56112">
    <property type="entry name" value="Protein kinase-like (PK-like)"/>
    <property type="match status" value="1"/>
</dbReference>
<evidence type="ECO:0000256" key="6">
    <source>
        <dbReference type="ARBA" id="ARBA00022840"/>
    </source>
</evidence>
<dbReference type="GO" id="GO:0005524">
    <property type="term" value="F:ATP binding"/>
    <property type="evidence" value="ECO:0007669"/>
    <property type="project" value="UniProtKB-KW"/>
</dbReference>
<keyword evidence="4" id="KW-0547">Nucleotide-binding</keyword>
<accession>A0A402BGL2</accession>
<dbReference type="Gene3D" id="1.10.510.10">
    <property type="entry name" value="Transferase(Phosphotransferase) domain 1"/>
    <property type="match status" value="1"/>
</dbReference>
<dbReference type="CDD" id="cd14014">
    <property type="entry name" value="STKc_PknB_like"/>
    <property type="match status" value="1"/>
</dbReference>
<comment type="caution">
    <text evidence="9">The sequence shown here is derived from an EMBL/GenBank/DDBJ whole genome shotgun (WGS) entry which is preliminary data.</text>
</comment>
<evidence type="ECO:0000256" key="5">
    <source>
        <dbReference type="ARBA" id="ARBA00022777"/>
    </source>
</evidence>
<keyword evidence="3" id="KW-0808">Transferase</keyword>
<sequence length="378" mass="41938">MLMQELINITIGHYHIERGLAKGGMSEVYLARDQRTQQIVAMKMVRRSAGEYYERFRREARAMSQLHHPHILSAIDYGDYENWSYMVTPYIEYGTLSRRVSSEGLLSLDEASDILEQIAGALQFAHEKGMLHRDIKASNVLLKDGKYAYLTDFGLVKSIEDNYSLTRSGFLIGTPEYMAPELVEDAASPASDIYALGVLIYQMVTGNVPFRGPNPVTIVMKHMRDQPVPPSQINSAVTPDVERVILQTLEKDPTRRFRTPKALANAFHQAYKVDALPQPVAGIQSVMPKLPPSIQVVPRQASVQTPRSGIPRIVWIIGAALVILLILIALLTNMKVIGQAMPAVHPTATITVTTTATQKATTTTIIKTAFAPLALQQF</sequence>
<dbReference type="PANTHER" id="PTHR43289:SF6">
    <property type="entry name" value="SERINE_THREONINE-PROTEIN KINASE NEKL-3"/>
    <property type="match status" value="1"/>
</dbReference>
<dbReference type="Proteomes" id="UP000287171">
    <property type="component" value="Unassembled WGS sequence"/>
</dbReference>
<evidence type="ECO:0000313" key="9">
    <source>
        <dbReference type="EMBL" id="GCE30554.1"/>
    </source>
</evidence>
<keyword evidence="5" id="KW-0418">Kinase</keyword>
<dbReference type="AlphaFoldDB" id="A0A402BGL2"/>